<dbReference type="EMBL" id="UINC01000094">
    <property type="protein sequence ID" value="SUZ48926.1"/>
    <property type="molecule type" value="Genomic_DNA"/>
</dbReference>
<gene>
    <name evidence="1" type="ORF">METZ01_LOCUS1780</name>
</gene>
<evidence type="ECO:0000313" key="1">
    <source>
        <dbReference type="EMBL" id="SUZ48926.1"/>
    </source>
</evidence>
<organism evidence="1">
    <name type="scientific">marine metagenome</name>
    <dbReference type="NCBI Taxonomy" id="408172"/>
    <lineage>
        <taxon>unclassified sequences</taxon>
        <taxon>metagenomes</taxon>
        <taxon>ecological metagenomes</taxon>
    </lineage>
</organism>
<sequence length="52" mass="6126">VFIKKIKNNFLLIVKDSIFILTHCWLVLVSKNISVSFNYNGFKNSPKHFEKI</sequence>
<dbReference type="AlphaFoldDB" id="A0A381N2V7"/>
<name>A0A381N2V7_9ZZZZ</name>
<protein>
    <submittedName>
        <fullName evidence="1">Uncharacterized protein</fullName>
    </submittedName>
</protein>
<feature type="non-terminal residue" evidence="1">
    <location>
        <position position="1"/>
    </location>
</feature>
<proteinExistence type="predicted"/>
<accession>A0A381N2V7</accession>
<reference evidence="1" key="1">
    <citation type="submission" date="2018-05" db="EMBL/GenBank/DDBJ databases">
        <authorList>
            <person name="Lanie J.A."/>
            <person name="Ng W.-L."/>
            <person name="Kazmierczak K.M."/>
            <person name="Andrzejewski T.M."/>
            <person name="Davidsen T.M."/>
            <person name="Wayne K.J."/>
            <person name="Tettelin H."/>
            <person name="Glass J.I."/>
            <person name="Rusch D."/>
            <person name="Podicherti R."/>
            <person name="Tsui H.-C.T."/>
            <person name="Winkler M.E."/>
        </authorList>
    </citation>
    <scope>NUCLEOTIDE SEQUENCE</scope>
</reference>